<evidence type="ECO:0000259" key="1">
    <source>
        <dbReference type="PROSITE" id="PS50835"/>
    </source>
</evidence>
<evidence type="ECO:0000313" key="2">
    <source>
        <dbReference type="EMBL" id="GFS65697.1"/>
    </source>
</evidence>
<dbReference type="Gene3D" id="2.60.40.10">
    <property type="entry name" value="Immunoglobulins"/>
    <property type="match status" value="1"/>
</dbReference>
<reference evidence="2" key="1">
    <citation type="submission" date="2020-08" db="EMBL/GenBank/DDBJ databases">
        <title>Multicomponent nature underlies the extraordinary mechanical properties of spider dragline silk.</title>
        <authorList>
            <person name="Kono N."/>
            <person name="Nakamura H."/>
            <person name="Mori M."/>
            <person name="Yoshida Y."/>
            <person name="Ohtoshi R."/>
            <person name="Malay A.D."/>
            <person name="Moran D.A.P."/>
            <person name="Tomita M."/>
            <person name="Numata K."/>
            <person name="Arakawa K."/>
        </authorList>
    </citation>
    <scope>NUCLEOTIDE SEQUENCE</scope>
</reference>
<gene>
    <name evidence="2" type="primary">AVEN_158859_1</name>
    <name evidence="2" type="ORF">TNIN_269951</name>
</gene>
<dbReference type="InterPro" id="IPR007110">
    <property type="entry name" value="Ig-like_dom"/>
</dbReference>
<dbReference type="InterPro" id="IPR036179">
    <property type="entry name" value="Ig-like_dom_sf"/>
</dbReference>
<dbReference type="Pfam" id="PF13927">
    <property type="entry name" value="Ig_3"/>
    <property type="match status" value="1"/>
</dbReference>
<proteinExistence type="predicted"/>
<dbReference type="PANTHER" id="PTHR23278">
    <property type="entry name" value="SIDESTEP PROTEIN"/>
    <property type="match status" value="1"/>
</dbReference>
<comment type="caution">
    <text evidence="2">The sequence shown here is derived from an EMBL/GenBank/DDBJ whole genome shotgun (WGS) entry which is preliminary data.</text>
</comment>
<dbReference type="AlphaFoldDB" id="A0A8X6JXD6"/>
<sequence>MDEHGQHLHDLIGPYDEGSTLRFICEVDGGDPSPDVTWWRGTTLLDDSYNVTKQVFVRNDMIIHNIQRSDWMTEYKCRASNTNAINPKEASLKLDMNRKYHISQIFS</sequence>
<keyword evidence="3" id="KW-1185">Reference proteome</keyword>
<dbReference type="EMBL" id="BMAV01028187">
    <property type="protein sequence ID" value="GFS65697.1"/>
    <property type="molecule type" value="Genomic_DNA"/>
</dbReference>
<evidence type="ECO:0000313" key="3">
    <source>
        <dbReference type="Proteomes" id="UP000886998"/>
    </source>
</evidence>
<name>A0A8X6JXD6_9ARAC</name>
<dbReference type="CDD" id="cd00096">
    <property type="entry name" value="Ig"/>
    <property type="match status" value="1"/>
</dbReference>
<accession>A0A8X6JXD6</accession>
<dbReference type="SUPFAM" id="SSF48726">
    <property type="entry name" value="Immunoglobulin"/>
    <property type="match status" value="1"/>
</dbReference>
<protein>
    <recommendedName>
        <fullName evidence="1">Ig-like domain-containing protein</fullName>
    </recommendedName>
</protein>
<dbReference type="PANTHER" id="PTHR23278:SF19">
    <property type="entry name" value="OBSCURIN"/>
    <property type="match status" value="1"/>
</dbReference>
<organism evidence="2 3">
    <name type="scientific">Trichonephila inaurata madagascariensis</name>
    <dbReference type="NCBI Taxonomy" id="2747483"/>
    <lineage>
        <taxon>Eukaryota</taxon>
        <taxon>Metazoa</taxon>
        <taxon>Ecdysozoa</taxon>
        <taxon>Arthropoda</taxon>
        <taxon>Chelicerata</taxon>
        <taxon>Arachnida</taxon>
        <taxon>Araneae</taxon>
        <taxon>Araneomorphae</taxon>
        <taxon>Entelegynae</taxon>
        <taxon>Araneoidea</taxon>
        <taxon>Nephilidae</taxon>
        <taxon>Trichonephila</taxon>
        <taxon>Trichonephila inaurata</taxon>
    </lineage>
</organism>
<feature type="domain" description="Ig-like" evidence="1">
    <location>
        <begin position="17"/>
        <end position="93"/>
    </location>
</feature>
<dbReference type="Proteomes" id="UP000886998">
    <property type="component" value="Unassembled WGS sequence"/>
</dbReference>
<dbReference type="OrthoDB" id="6424168at2759"/>
<dbReference type="PROSITE" id="PS50835">
    <property type="entry name" value="IG_LIKE"/>
    <property type="match status" value="1"/>
</dbReference>
<dbReference type="InterPro" id="IPR013783">
    <property type="entry name" value="Ig-like_fold"/>
</dbReference>